<sequence length="330" mass="35795">MTKWLLLLHLALVLSSCSGGATSPAFEKLSELTSPDENQATPPDVTGDGNALRAATVPVDGPRADRGSERLAGFIGRLTGRAKKYLPFKSKKIAPVVDLPLDDTKTAVAVIDRYRIQNDQFPALDCFNINPSTYRTALKQSEKTGGHSDSTVDTLVNEYTTFRKFAAAHRSKKVKNPYLRPRTRENVVKLTAMDSAKIVASPGSGRESPRSALKGTSPRSSPDSASPRRVRFATPPYSANKNAPSRSGHQPTSPGSVKGGASPRSPLDVHPSPTFFDPASRFIINKSPRPHAAQDAKAKREAEMNGPLEELQRMKSPFVKTVKPRSNRSL</sequence>
<feature type="chain" id="PRO_5043527421" description="RxLR effector candidate protein" evidence="2">
    <location>
        <begin position="20"/>
        <end position="330"/>
    </location>
</feature>
<gene>
    <name evidence="3" type="ORF">HBR001_LOCUS2129</name>
</gene>
<feature type="region of interest" description="Disordered" evidence="1">
    <location>
        <begin position="198"/>
        <end position="330"/>
    </location>
</feature>
<feature type="compositionally biased region" description="Basic and acidic residues" evidence="1">
    <location>
        <begin position="292"/>
        <end position="303"/>
    </location>
</feature>
<accession>A0AAV0TC02</accession>
<evidence type="ECO:0000313" key="4">
    <source>
        <dbReference type="Proteomes" id="UP001162031"/>
    </source>
</evidence>
<organism evidence="3 4">
    <name type="scientific">Hyaloperonospora brassicae</name>
    <name type="common">Brassica downy mildew</name>
    <name type="synonym">Peronospora brassicae</name>
    <dbReference type="NCBI Taxonomy" id="162125"/>
    <lineage>
        <taxon>Eukaryota</taxon>
        <taxon>Sar</taxon>
        <taxon>Stramenopiles</taxon>
        <taxon>Oomycota</taxon>
        <taxon>Peronosporomycetes</taxon>
        <taxon>Peronosporales</taxon>
        <taxon>Peronosporaceae</taxon>
        <taxon>Hyaloperonospora</taxon>
    </lineage>
</organism>
<name>A0AAV0TC02_HYABA</name>
<evidence type="ECO:0000313" key="3">
    <source>
        <dbReference type="EMBL" id="CAI5719094.1"/>
    </source>
</evidence>
<dbReference type="Proteomes" id="UP001162031">
    <property type="component" value="Unassembled WGS sequence"/>
</dbReference>
<reference evidence="3" key="1">
    <citation type="submission" date="2022-12" db="EMBL/GenBank/DDBJ databases">
        <authorList>
            <person name="Webb A."/>
        </authorList>
    </citation>
    <scope>NUCLEOTIDE SEQUENCE</scope>
    <source>
        <strain evidence="3">Hp1</strain>
    </source>
</reference>
<dbReference type="PROSITE" id="PS51257">
    <property type="entry name" value="PROKAR_LIPOPROTEIN"/>
    <property type="match status" value="1"/>
</dbReference>
<comment type="caution">
    <text evidence="3">The sequence shown here is derived from an EMBL/GenBank/DDBJ whole genome shotgun (WGS) entry which is preliminary data.</text>
</comment>
<feature type="compositionally biased region" description="Low complexity" evidence="1">
    <location>
        <begin position="217"/>
        <end position="227"/>
    </location>
</feature>
<feature type="compositionally biased region" description="Polar residues" evidence="1">
    <location>
        <begin position="237"/>
        <end position="255"/>
    </location>
</feature>
<feature type="signal peptide" evidence="2">
    <location>
        <begin position="1"/>
        <end position="19"/>
    </location>
</feature>
<proteinExistence type="predicted"/>
<keyword evidence="2" id="KW-0732">Signal</keyword>
<protein>
    <recommendedName>
        <fullName evidence="5">RxLR effector candidate protein</fullName>
    </recommendedName>
</protein>
<dbReference type="EMBL" id="CANTFL010000226">
    <property type="protein sequence ID" value="CAI5719094.1"/>
    <property type="molecule type" value="Genomic_DNA"/>
</dbReference>
<dbReference type="AlphaFoldDB" id="A0AAV0TC02"/>
<evidence type="ECO:0000256" key="1">
    <source>
        <dbReference type="SAM" id="MobiDB-lite"/>
    </source>
</evidence>
<evidence type="ECO:0000256" key="2">
    <source>
        <dbReference type="SAM" id="SignalP"/>
    </source>
</evidence>
<evidence type="ECO:0008006" key="5">
    <source>
        <dbReference type="Google" id="ProtNLM"/>
    </source>
</evidence>
<keyword evidence="4" id="KW-1185">Reference proteome</keyword>